<reference evidence="4 5" key="1">
    <citation type="submission" date="2017-06" db="EMBL/GenBank/DDBJ databases">
        <title>Whole Genome Sequences of Colwellia marinimaniae MTCD1.</title>
        <authorList>
            <person name="Kusumoto H."/>
            <person name="Inoue M."/>
            <person name="Tanikawa K."/>
            <person name="Maeji H."/>
            <person name="Cameron J.H."/>
            <person name="Bartlett D.H."/>
        </authorList>
    </citation>
    <scope>NUCLEOTIDE SEQUENCE [LARGE SCALE GENOMIC DNA]</scope>
    <source>
        <strain evidence="4 5">MTCD1</strain>
    </source>
</reference>
<evidence type="ECO:0000256" key="2">
    <source>
        <dbReference type="PROSITE-ProRule" id="PRU01091"/>
    </source>
</evidence>
<dbReference type="SMART" id="SM00862">
    <property type="entry name" value="Trans_reg_C"/>
    <property type="match status" value="1"/>
</dbReference>
<dbReference type="InterPro" id="IPR001867">
    <property type="entry name" value="OmpR/PhoB-type_DNA-bd"/>
</dbReference>
<keyword evidence="1 2" id="KW-0238">DNA-binding</keyword>
<dbReference type="GO" id="GO:0003677">
    <property type="term" value="F:DNA binding"/>
    <property type="evidence" value="ECO:0007669"/>
    <property type="project" value="UniProtKB-KW"/>
</dbReference>
<evidence type="ECO:0000256" key="1">
    <source>
        <dbReference type="ARBA" id="ARBA00023125"/>
    </source>
</evidence>
<name>A0ABQ0MRK1_9GAMM</name>
<organism evidence="4 5">
    <name type="scientific">Colwellia marinimaniae</name>
    <dbReference type="NCBI Taxonomy" id="1513592"/>
    <lineage>
        <taxon>Bacteria</taxon>
        <taxon>Pseudomonadati</taxon>
        <taxon>Pseudomonadota</taxon>
        <taxon>Gammaproteobacteria</taxon>
        <taxon>Alteromonadales</taxon>
        <taxon>Colwelliaceae</taxon>
        <taxon>Colwellia</taxon>
    </lineage>
</organism>
<proteinExistence type="predicted"/>
<feature type="DNA-binding region" description="OmpR/PhoB-type" evidence="2">
    <location>
        <begin position="10"/>
        <end position="108"/>
    </location>
</feature>
<evidence type="ECO:0000313" key="4">
    <source>
        <dbReference type="EMBL" id="GAW95001.1"/>
    </source>
</evidence>
<evidence type="ECO:0000313" key="5">
    <source>
        <dbReference type="Proteomes" id="UP000197068"/>
    </source>
</evidence>
<keyword evidence="5" id="KW-1185">Reference proteome</keyword>
<evidence type="ECO:0000259" key="3">
    <source>
        <dbReference type="PROSITE" id="PS51755"/>
    </source>
</evidence>
<dbReference type="EMBL" id="BDQM01000003">
    <property type="protein sequence ID" value="GAW95001.1"/>
    <property type="molecule type" value="Genomic_DNA"/>
</dbReference>
<dbReference type="CDD" id="cd00383">
    <property type="entry name" value="trans_reg_C"/>
    <property type="match status" value="1"/>
</dbReference>
<sequence>MLTKEQQLPVDKLLIAQVELSFLNRSVIFLEQSISTTGLEFNLLALLMNNAGSLVIREVIAERIFQRKLARCDKSINSHMANLRKKLLVISKRTVIKTVKGRGYIFLKP</sequence>
<dbReference type="PROSITE" id="PS51755">
    <property type="entry name" value="OMPR_PHOB"/>
    <property type="match status" value="1"/>
</dbReference>
<protein>
    <submittedName>
        <fullName evidence="4">DNA-binding response regulator</fullName>
    </submittedName>
</protein>
<dbReference type="Proteomes" id="UP000197068">
    <property type="component" value="Unassembled WGS sequence"/>
</dbReference>
<dbReference type="Gene3D" id="1.10.10.10">
    <property type="entry name" value="Winged helix-like DNA-binding domain superfamily/Winged helix DNA-binding domain"/>
    <property type="match status" value="1"/>
</dbReference>
<dbReference type="RefSeq" id="WP_057179242.1">
    <property type="nucleotide sequence ID" value="NZ_BDQM01000003.1"/>
</dbReference>
<dbReference type="SUPFAM" id="SSF46894">
    <property type="entry name" value="C-terminal effector domain of the bipartite response regulators"/>
    <property type="match status" value="1"/>
</dbReference>
<feature type="domain" description="OmpR/PhoB-type" evidence="3">
    <location>
        <begin position="10"/>
        <end position="108"/>
    </location>
</feature>
<dbReference type="InterPro" id="IPR036388">
    <property type="entry name" value="WH-like_DNA-bd_sf"/>
</dbReference>
<gene>
    <name evidence="4" type="ORF">MTCD1_00600</name>
</gene>
<comment type="caution">
    <text evidence="4">The sequence shown here is derived from an EMBL/GenBank/DDBJ whole genome shotgun (WGS) entry which is preliminary data.</text>
</comment>
<dbReference type="Pfam" id="PF00486">
    <property type="entry name" value="Trans_reg_C"/>
    <property type="match status" value="1"/>
</dbReference>
<accession>A0ABQ0MRK1</accession>
<dbReference type="InterPro" id="IPR016032">
    <property type="entry name" value="Sig_transdc_resp-reg_C-effctor"/>
</dbReference>